<sequence length="796" mass="89746">MIKNYFKIALRNLFKNKGYTLINIGGLSLGMAIVLLIGLWVYDELTFDKNHDNYDHIAQVMMWRTRNGKKAIRYAMPYPLGNELREKYGEDFKHVVMSSFHGDNILSFEEKNLSLRSGFMESGALSIFSLDMIYGNWDGLNNPNSIVLSETVSKAFFGTENPLGKTMKVNNELNVLVTGVYRDIAHNTTLKGLDFIVPWELYSVLYPWVKAAKDNNRWDNNSYQLYVQVADGSTMTSVNGRIKDVIYNNLPEYGRKSQPELVLHPMKNWHLRSNWKNGVNAGGFIQYVWLFGTIGLFVLLLACINFMNLSTAQSEKRAKEVGIRKTVGSSKYQLINQFLSESFLVVLVAFTVAVVMVFIAMPWFNQLADKQIVFPFKSVTFWVVSVVFVSLTSILAGSYPALYLSSFRPVKVLKGTFKTGKSTTSFRKALVVVQFTVSVILVIGTIVVEKQVDYSKNRPIGYNMNSLIMIEKTTNNFDGKYNVIRNELINSGAVVEMAESSSPLTDVWSTNGGFEWKDKDPNFITSIATNSVSHDYGKTVGWDLVQGRDFSRTFATDSTAFILNEAAVKYMGLKDPVGKTIRWNNGEHQVIGVVKDILAKSPFEPVLQTVYMINYPNTNWIELKLNPERSITSSLSSVEAILSKHVPNVPFDYQFVDDTFAEKFEAVERIRKLSTIFAIFAIFISCLGLFGLASFIAEQRTKEIGIRKVVGASIFSLWQLLSKDFVKLVMLAIIVATPLAYFGVTKWLNNYTYRTEVSWWVFAISGIGAIGITLFTVSFQALKVAVTNPIKSLRAE</sequence>
<dbReference type="InterPro" id="IPR003838">
    <property type="entry name" value="ABC3_permease_C"/>
</dbReference>
<feature type="transmembrane region" description="Helical" evidence="6">
    <location>
        <begin position="425"/>
        <end position="448"/>
    </location>
</feature>
<comment type="subcellular location">
    <subcellularLocation>
        <location evidence="1">Cell membrane</location>
        <topology evidence="1">Multi-pass membrane protein</topology>
    </subcellularLocation>
</comment>
<dbReference type="RefSeq" id="WP_169675354.1">
    <property type="nucleotide sequence ID" value="NZ_JABBHF010000009.1"/>
</dbReference>
<name>A0ABX1S2X6_9FLAO</name>
<evidence type="ECO:0000313" key="10">
    <source>
        <dbReference type="Proteomes" id="UP000746690"/>
    </source>
</evidence>
<dbReference type="InterPro" id="IPR050250">
    <property type="entry name" value="Macrolide_Exporter_MacB"/>
</dbReference>
<organism evidence="9 10">
    <name type="scientific">Flavivirga algicola</name>
    <dbReference type="NCBI Taxonomy" id="2729136"/>
    <lineage>
        <taxon>Bacteria</taxon>
        <taxon>Pseudomonadati</taxon>
        <taxon>Bacteroidota</taxon>
        <taxon>Flavobacteriia</taxon>
        <taxon>Flavobacteriales</taxon>
        <taxon>Flavobacteriaceae</taxon>
        <taxon>Flavivirga</taxon>
    </lineage>
</organism>
<keyword evidence="5 6" id="KW-0472">Membrane</keyword>
<feature type="domain" description="ABC3 transporter permease C-terminal" evidence="7">
    <location>
        <begin position="676"/>
        <end position="789"/>
    </location>
</feature>
<evidence type="ECO:0000256" key="6">
    <source>
        <dbReference type="SAM" id="Phobius"/>
    </source>
</evidence>
<dbReference type="Pfam" id="PF02687">
    <property type="entry name" value="FtsX"/>
    <property type="match status" value="2"/>
</dbReference>
<protein>
    <submittedName>
        <fullName evidence="9">FtsX-like permease family protein</fullName>
    </submittedName>
</protein>
<feature type="transmembrane region" description="Helical" evidence="6">
    <location>
        <begin position="21"/>
        <end position="42"/>
    </location>
</feature>
<evidence type="ECO:0000259" key="8">
    <source>
        <dbReference type="Pfam" id="PF12704"/>
    </source>
</evidence>
<dbReference type="Pfam" id="PF12704">
    <property type="entry name" value="MacB_PCD"/>
    <property type="match status" value="2"/>
</dbReference>
<evidence type="ECO:0000256" key="5">
    <source>
        <dbReference type="ARBA" id="ARBA00023136"/>
    </source>
</evidence>
<keyword evidence="10" id="KW-1185">Reference proteome</keyword>
<evidence type="ECO:0000256" key="1">
    <source>
        <dbReference type="ARBA" id="ARBA00004651"/>
    </source>
</evidence>
<dbReference type="Proteomes" id="UP000746690">
    <property type="component" value="Unassembled WGS sequence"/>
</dbReference>
<proteinExistence type="predicted"/>
<keyword evidence="3 6" id="KW-0812">Transmembrane</keyword>
<keyword evidence="2" id="KW-1003">Cell membrane</keyword>
<feature type="transmembrane region" description="Helical" evidence="6">
    <location>
        <begin position="725"/>
        <end position="744"/>
    </location>
</feature>
<evidence type="ECO:0000256" key="2">
    <source>
        <dbReference type="ARBA" id="ARBA00022475"/>
    </source>
</evidence>
<gene>
    <name evidence="9" type="ORF">HHX25_15405</name>
</gene>
<dbReference type="PANTHER" id="PTHR30572">
    <property type="entry name" value="MEMBRANE COMPONENT OF TRANSPORTER-RELATED"/>
    <property type="match status" value="1"/>
</dbReference>
<reference evidence="9 10" key="1">
    <citation type="submission" date="2020-04" db="EMBL/GenBank/DDBJ databases">
        <title>A Flavivirga sp. nov.</title>
        <authorList>
            <person name="Sun X."/>
        </authorList>
    </citation>
    <scope>NUCLEOTIDE SEQUENCE [LARGE SCALE GENOMIC DNA]</scope>
    <source>
        <strain evidence="9 10">Y03</strain>
    </source>
</reference>
<dbReference type="PANTHER" id="PTHR30572:SF18">
    <property type="entry name" value="ABC-TYPE MACROLIDE FAMILY EXPORT SYSTEM PERMEASE COMPONENT 2"/>
    <property type="match status" value="1"/>
</dbReference>
<keyword evidence="4 6" id="KW-1133">Transmembrane helix</keyword>
<feature type="transmembrane region" description="Helical" evidence="6">
    <location>
        <begin position="379"/>
        <end position="404"/>
    </location>
</feature>
<accession>A0ABX1S2X6</accession>
<feature type="transmembrane region" description="Helical" evidence="6">
    <location>
        <begin position="759"/>
        <end position="782"/>
    </location>
</feature>
<feature type="domain" description="MacB-like periplasmic core" evidence="8">
    <location>
        <begin position="437"/>
        <end position="604"/>
    </location>
</feature>
<evidence type="ECO:0000256" key="3">
    <source>
        <dbReference type="ARBA" id="ARBA00022692"/>
    </source>
</evidence>
<dbReference type="InterPro" id="IPR025857">
    <property type="entry name" value="MacB_PCD"/>
</dbReference>
<feature type="transmembrane region" description="Helical" evidence="6">
    <location>
        <begin position="676"/>
        <end position="697"/>
    </location>
</feature>
<comment type="caution">
    <text evidence="9">The sequence shown here is derived from an EMBL/GenBank/DDBJ whole genome shotgun (WGS) entry which is preliminary data.</text>
</comment>
<dbReference type="EMBL" id="JABBHF010000009">
    <property type="protein sequence ID" value="NMH88900.1"/>
    <property type="molecule type" value="Genomic_DNA"/>
</dbReference>
<feature type="domain" description="MacB-like periplasmic core" evidence="8">
    <location>
        <begin position="20"/>
        <end position="244"/>
    </location>
</feature>
<feature type="transmembrane region" description="Helical" evidence="6">
    <location>
        <begin position="343"/>
        <end position="364"/>
    </location>
</feature>
<feature type="domain" description="ABC3 transporter permease C-terminal" evidence="7">
    <location>
        <begin position="293"/>
        <end position="399"/>
    </location>
</feature>
<evidence type="ECO:0000313" key="9">
    <source>
        <dbReference type="EMBL" id="NMH88900.1"/>
    </source>
</evidence>
<evidence type="ECO:0000256" key="4">
    <source>
        <dbReference type="ARBA" id="ARBA00022989"/>
    </source>
</evidence>
<evidence type="ECO:0000259" key="7">
    <source>
        <dbReference type="Pfam" id="PF02687"/>
    </source>
</evidence>
<feature type="transmembrane region" description="Helical" evidence="6">
    <location>
        <begin position="287"/>
        <end position="309"/>
    </location>
</feature>